<dbReference type="Pfam" id="PF00954">
    <property type="entry name" value="S_locus_glycop"/>
    <property type="match status" value="5"/>
</dbReference>
<organism evidence="11 12">
    <name type="scientific">Acer yangbiense</name>
    <dbReference type="NCBI Taxonomy" id="1000413"/>
    <lineage>
        <taxon>Eukaryota</taxon>
        <taxon>Viridiplantae</taxon>
        <taxon>Streptophyta</taxon>
        <taxon>Embryophyta</taxon>
        <taxon>Tracheophyta</taxon>
        <taxon>Spermatophyta</taxon>
        <taxon>Magnoliopsida</taxon>
        <taxon>eudicotyledons</taxon>
        <taxon>Gunneridae</taxon>
        <taxon>Pentapetalae</taxon>
        <taxon>rosids</taxon>
        <taxon>malvids</taxon>
        <taxon>Sapindales</taxon>
        <taxon>Sapindaceae</taxon>
        <taxon>Hippocastanoideae</taxon>
        <taxon>Acereae</taxon>
        <taxon>Acer</taxon>
    </lineage>
</organism>
<dbReference type="GO" id="GO:0004674">
    <property type="term" value="F:protein serine/threonine kinase activity"/>
    <property type="evidence" value="ECO:0007669"/>
    <property type="project" value="UniProtKB-EC"/>
</dbReference>
<keyword evidence="7" id="KW-1133">Transmembrane helix</keyword>
<evidence type="ECO:0000256" key="3">
    <source>
        <dbReference type="ARBA" id="ARBA00023157"/>
    </source>
</evidence>
<comment type="catalytic activity">
    <reaction evidence="6">
        <text>L-seryl-[protein] + ATP = O-phospho-L-seryl-[protein] + ADP + H(+)</text>
        <dbReference type="Rhea" id="RHEA:17989"/>
        <dbReference type="Rhea" id="RHEA-COMP:9863"/>
        <dbReference type="Rhea" id="RHEA-COMP:11604"/>
        <dbReference type="ChEBI" id="CHEBI:15378"/>
        <dbReference type="ChEBI" id="CHEBI:29999"/>
        <dbReference type="ChEBI" id="CHEBI:30616"/>
        <dbReference type="ChEBI" id="CHEBI:83421"/>
        <dbReference type="ChEBI" id="CHEBI:456216"/>
        <dbReference type="EC" id="2.7.11.1"/>
    </reaction>
</comment>
<feature type="transmembrane region" description="Helical" evidence="7">
    <location>
        <begin position="941"/>
        <end position="964"/>
    </location>
</feature>
<dbReference type="PROSITE" id="PS50927">
    <property type="entry name" value="BULB_LECTIN"/>
    <property type="match status" value="6"/>
</dbReference>
<evidence type="ECO:0000259" key="10">
    <source>
        <dbReference type="PROSITE" id="PS50948"/>
    </source>
</evidence>
<feature type="domain" description="Apple" evidence="10">
    <location>
        <begin position="344"/>
        <end position="435"/>
    </location>
</feature>
<dbReference type="InterPro" id="IPR000742">
    <property type="entry name" value="EGF"/>
</dbReference>
<feature type="domain" description="Bulb-type lectin" evidence="9">
    <location>
        <begin position="1419"/>
        <end position="1541"/>
    </location>
</feature>
<dbReference type="PANTHER" id="PTHR32444">
    <property type="entry name" value="BULB-TYPE LECTIN DOMAIN-CONTAINING PROTEIN"/>
    <property type="match status" value="1"/>
</dbReference>
<feature type="transmembrane region" description="Helical" evidence="7">
    <location>
        <begin position="1374"/>
        <end position="1393"/>
    </location>
</feature>
<feature type="chain" id="PRO_5023118136" description="non-specific serine/threonine protein kinase" evidence="8">
    <location>
        <begin position="22"/>
        <end position="2285"/>
    </location>
</feature>
<reference evidence="12" key="1">
    <citation type="journal article" date="2019" name="Gigascience">
        <title>De novo genome assembly of the endangered Acer yangbiense, a plant species with extremely small populations endemic to Yunnan Province, China.</title>
        <authorList>
            <person name="Yang J."/>
            <person name="Wariss H.M."/>
            <person name="Tao L."/>
            <person name="Zhang R."/>
            <person name="Yun Q."/>
            <person name="Hollingsworth P."/>
            <person name="Dao Z."/>
            <person name="Luo G."/>
            <person name="Guo H."/>
            <person name="Ma Y."/>
            <person name="Sun W."/>
        </authorList>
    </citation>
    <scope>NUCLEOTIDE SEQUENCE [LARGE SCALE GENOMIC DNA]</scope>
    <source>
        <strain evidence="12">cv. Malutang</strain>
    </source>
</reference>
<dbReference type="Gene3D" id="2.90.10.10">
    <property type="entry name" value="Bulb-type lectin domain"/>
    <property type="match status" value="6"/>
</dbReference>
<dbReference type="CDD" id="cd01098">
    <property type="entry name" value="PAN_AP_plant"/>
    <property type="match status" value="4"/>
</dbReference>
<dbReference type="PROSITE" id="PS50948">
    <property type="entry name" value="PAN"/>
    <property type="match status" value="4"/>
</dbReference>
<dbReference type="SMART" id="SM00108">
    <property type="entry name" value="B_lectin"/>
    <property type="match status" value="6"/>
</dbReference>
<dbReference type="InterPro" id="IPR036426">
    <property type="entry name" value="Bulb-type_lectin_dom_sf"/>
</dbReference>
<dbReference type="Pfam" id="PF08276">
    <property type="entry name" value="PAN_2"/>
    <property type="match status" value="4"/>
</dbReference>
<evidence type="ECO:0000256" key="1">
    <source>
        <dbReference type="ARBA" id="ARBA00012513"/>
    </source>
</evidence>
<feature type="domain" description="Bulb-type lectin" evidence="9">
    <location>
        <begin position="2188"/>
        <end position="2285"/>
    </location>
</feature>
<evidence type="ECO:0000256" key="2">
    <source>
        <dbReference type="ARBA" id="ARBA00022729"/>
    </source>
</evidence>
<proteinExistence type="predicted"/>
<feature type="domain" description="Apple" evidence="10">
    <location>
        <begin position="1257"/>
        <end position="1346"/>
    </location>
</feature>
<keyword evidence="3" id="KW-1015">Disulfide bond</keyword>
<name>A0A5C7HE58_9ROSI</name>
<dbReference type="EC" id="2.7.11.1" evidence="1"/>
<dbReference type="PROSITE" id="PS01186">
    <property type="entry name" value="EGF_2"/>
    <property type="match status" value="1"/>
</dbReference>
<dbReference type="SMART" id="SM00473">
    <property type="entry name" value="PAN_AP"/>
    <property type="match status" value="4"/>
</dbReference>
<dbReference type="PANTHER" id="PTHR32444:SF235">
    <property type="entry name" value="OS01G0783900 PROTEIN"/>
    <property type="match status" value="1"/>
</dbReference>
<feature type="signal peptide" evidence="8">
    <location>
        <begin position="1"/>
        <end position="21"/>
    </location>
</feature>
<feature type="transmembrane region" description="Helical" evidence="7">
    <location>
        <begin position="1824"/>
        <end position="1848"/>
    </location>
</feature>
<dbReference type="OrthoDB" id="10478028at2759"/>
<feature type="transmembrane region" description="Helical" evidence="7">
    <location>
        <begin position="908"/>
        <end position="929"/>
    </location>
</feature>
<dbReference type="InterPro" id="IPR000858">
    <property type="entry name" value="S_locus_glycoprot_dom"/>
</dbReference>
<dbReference type="Pfam" id="PF01453">
    <property type="entry name" value="B_lectin"/>
    <property type="match status" value="5"/>
</dbReference>
<evidence type="ECO:0000256" key="7">
    <source>
        <dbReference type="SAM" id="Phobius"/>
    </source>
</evidence>
<evidence type="ECO:0000256" key="6">
    <source>
        <dbReference type="ARBA" id="ARBA00048679"/>
    </source>
</evidence>
<keyword evidence="12" id="KW-1185">Reference proteome</keyword>
<sequence length="2285" mass="258622">MVRSICIFVLLLSCYLPFCFAKDTISTLDGFLSEGETIISAGMIFELGFFTPGKGSFKRYVGIWYYRSDPKIIVWVANRDSPFTINNGIFGIAEDGNLVIFENEKQIWKTNLQGWIPFKGMMKLLDSGNLVLTKEDEESDSISVIWESFKNNPTDTFLPGMKMDEKLELVSWASPDNPAPGGFRFQQEADQYIIRKDRSIYFWKSGVSGDFISDDILPTISSLLLNTNGSNFDPSTLIRNGNYSRNITTSSSSSKTNMNMRLVMNSNGTLQYFTRVNVSAQWVLSWLEPQDPCNVFRACGNSASCNSKNNKSMCECLSGFEPISPDNWNSGVFFEGCRRTMPICSNKVEKNQIFRSLEVIKVGKADANFEANSENECKEVCLKDCYCQAYSFEMPEKSQLRGVTVNQACWIWSDDLNNIQFNSTDGGHKIVLRLQPNLGAEANPPKQDGGLDESNKQSKQSKQWPLAFAVTAATVIALAFIIFYFYTRKATVKKQEDTASDLPLRFYDGQRSNPKIIVWVANRDNPLTDNGIFGIAEDGNLVIFERGIQIWKANLEGWDSFQGTMKLLDDGNLILIEEDEERNPVRVIWESFKNPTDTFLPGMFMDEKLILVSWASPDDPAQGEFKFQREDKQYLIKKGKSTYHWKSGVSGDFISDDILPTVSSLLSYTNRSDFDPRTLIRNGNYNSNMSSSKTNMNMRLVMNSNGTLQYFTRANVSAQWDLRWLEPHDLCNVFRACGSSSNCNSKNKKLMCKCLPGFEPISPDNWDSGVFSEGCQRSLPICSNKVEKILSFRPLKVIKVGKADMNFNANSENECKEECLKACNCQAYSFKMPENSRLRGDTANKTCWIWSDDLNNIQLNDTDDLNNIQLNDKDEGREIQLRMQLNIVAEANQTKQDESNKQFKQWPLAVAVTVAIVIALAFTVFYIYTRKAKVKNQGQEISLYAFMMVVSQATLAFCDGWNVIEHYLAVMRGKFILHLLSSHQSPILHCIDWSDPKIIVWVANRDNPLTDNIKGVFGIAEDGNLVIFGEHEKPIWKTNLKGWDSFKGNMKLFDSGNLVLIKEDEERNIWESFKNPTDTFLPGMFMDEKLILVSWASPDDPARGEFSFQKEDKQYIIKKEKSTYRWKSGVSGDFISDDILPTVSSLLLNAIQNGNYSRNITTSSSSSETNMKMRLVMNSNGTLQYFIQVNEAAQWDLSWSEPQDLCNVFRACGSSASCNIKNNKLMCECLSGFEAISPDKWNSGVFSEGCRRTMPICRNKVEKNQIFMPLNVSKVGKTDMNFWANNESECKEKCLKGCDCQAYSFKLPENSQRGVTNKTCWIWSDDLNNIQIDDTDERHKIHLRIGAPGAVEANETKQGGGHDESNKQFKQWPLAFAVTAATVIALAFTVFYFNTRKATVKKQEDTASDLPLRIYDGQRETITLNAFISDGETIISAEEIFELGFFNPVKGIVKRYLGIWYKSDPKTVVGVANRDRPLFNTKGVCGIGEDGNLVLFDGNKDSVWSTNLTNLGGSKLMVKLLDSGNLVLGKEDDQDSGSFKFIWESFQNPTDTFLAGMKMDENLILASWASPFNPAHGDFQFQQEDNQYIIKKEQSSYYFKSGVPGNFMSDDILPIVSTLLSNGSSFDPKTFIQNQTNMRLVINSDGKLQYFTRLSESAPWNSTWWEPRDRYSVFRTCGDSAICNRNNGLRCRCLPGFEPVSPESWSAGENSEGCRIKMPLCGSKEKALNFLPLEVIKVGKPEKHFKTISEKQCREVCLKDCSCQAYSFTGNTTCWVWVKLDNIQEGDTDGGRKIFLRQHNIDDGVNQTNQDGGFYGTITRIKQWPLVIAVTVFASVTALACSIVYIYTRKRKVEKQERNSSSTLTLWNLENGKKYMPCMHLHSFLYSSVMLCKRFDKSEPKIVWVAKRDNPLTNNAKGVFGIAEDGNLVIFDEHQKLIWKTSLQGWVSFKGTMKLLDSGNLVLTKEDEERNSVRVIWESLKNPTDTFLPGMLMDEKLILVSWASPDDPAQEEFRFQKEKKHGSNFDSSTLIPNANYSNNLTTSFSFKKTNMRLVMNSDGNVQYFTQLKESGRWDLIWREPQDPYNVFRACGNSTSCNSKNNLRCLCLPGFEPISCKNWNSRNTSDRMPLCLTQEDLNNIQFNDTDGGREIHLRVQPNIGAVTVAIVIVLAFTVLYIYTQKATVKKQDSITLGDLIKDNEGETLVSLGKTFELGFFTPNGSSDHRRNVGIWYYGSQTETVVWVANRDSPLLDDRGVFATTEDGNLKVLDGNVGELIGPWILEIRLL</sequence>
<evidence type="ECO:0000313" key="11">
    <source>
        <dbReference type="EMBL" id="TXG55294.1"/>
    </source>
</evidence>
<feature type="domain" description="Bulb-type lectin" evidence="9">
    <location>
        <begin position="1860"/>
        <end position="1976"/>
    </location>
</feature>
<feature type="domain" description="Apple" evidence="10">
    <location>
        <begin position="782"/>
        <end position="875"/>
    </location>
</feature>
<comment type="caution">
    <text evidence="11">The sequence shown here is derived from an EMBL/GenBank/DDBJ whole genome shotgun (WGS) entry which is preliminary data.</text>
</comment>
<protein>
    <recommendedName>
        <fullName evidence="1">non-specific serine/threonine protein kinase</fullName>
        <ecNumber evidence="1">2.7.11.1</ecNumber>
    </recommendedName>
</protein>
<feature type="domain" description="Apple" evidence="10">
    <location>
        <begin position="1721"/>
        <end position="1799"/>
    </location>
</feature>
<evidence type="ECO:0000259" key="9">
    <source>
        <dbReference type="PROSITE" id="PS50927"/>
    </source>
</evidence>
<dbReference type="GO" id="GO:0048544">
    <property type="term" value="P:recognition of pollen"/>
    <property type="evidence" value="ECO:0007669"/>
    <property type="project" value="InterPro"/>
</dbReference>
<dbReference type="SUPFAM" id="SSF51110">
    <property type="entry name" value="alpha-D-mannose-specific plant lectins"/>
    <property type="match status" value="6"/>
</dbReference>
<dbReference type="InterPro" id="IPR001480">
    <property type="entry name" value="Bulb-type_lectin_dom"/>
</dbReference>
<feature type="transmembrane region" description="Helical" evidence="7">
    <location>
        <begin position="464"/>
        <end position="486"/>
    </location>
</feature>
<accession>A0A5C7HE58</accession>
<gene>
    <name evidence="11" type="ORF">EZV62_020550</name>
</gene>
<dbReference type="EMBL" id="VAHF01000009">
    <property type="protein sequence ID" value="TXG55294.1"/>
    <property type="molecule type" value="Genomic_DNA"/>
</dbReference>
<dbReference type="CDD" id="cd00028">
    <property type="entry name" value="B_lectin"/>
    <property type="match status" value="2"/>
</dbReference>
<keyword evidence="4" id="KW-0325">Glycoprotein</keyword>
<keyword evidence="7" id="KW-0472">Membrane</keyword>
<feature type="transmembrane region" description="Helical" evidence="7">
    <location>
        <begin position="2158"/>
        <end position="2177"/>
    </location>
</feature>
<dbReference type="InterPro" id="IPR003609">
    <property type="entry name" value="Pan_app"/>
</dbReference>
<evidence type="ECO:0000313" key="12">
    <source>
        <dbReference type="Proteomes" id="UP000323000"/>
    </source>
</evidence>
<keyword evidence="7" id="KW-0812">Transmembrane</keyword>
<feature type="domain" description="Bulb-type lectin" evidence="9">
    <location>
        <begin position="467"/>
        <end position="588"/>
    </location>
</feature>
<keyword evidence="2 8" id="KW-0732">Signal</keyword>
<evidence type="ECO:0000256" key="8">
    <source>
        <dbReference type="SAM" id="SignalP"/>
    </source>
</evidence>
<feature type="domain" description="Bulb-type lectin" evidence="9">
    <location>
        <begin position="23"/>
        <end position="145"/>
    </location>
</feature>
<comment type="catalytic activity">
    <reaction evidence="5">
        <text>L-threonyl-[protein] + ATP = O-phospho-L-threonyl-[protein] + ADP + H(+)</text>
        <dbReference type="Rhea" id="RHEA:46608"/>
        <dbReference type="Rhea" id="RHEA-COMP:11060"/>
        <dbReference type="Rhea" id="RHEA-COMP:11605"/>
        <dbReference type="ChEBI" id="CHEBI:15378"/>
        <dbReference type="ChEBI" id="CHEBI:30013"/>
        <dbReference type="ChEBI" id="CHEBI:30616"/>
        <dbReference type="ChEBI" id="CHEBI:61977"/>
        <dbReference type="ChEBI" id="CHEBI:456216"/>
        <dbReference type="EC" id="2.7.11.1"/>
    </reaction>
</comment>
<dbReference type="Proteomes" id="UP000323000">
    <property type="component" value="Chromosome 9"/>
</dbReference>
<evidence type="ECO:0000256" key="5">
    <source>
        <dbReference type="ARBA" id="ARBA00047899"/>
    </source>
</evidence>
<evidence type="ECO:0000256" key="4">
    <source>
        <dbReference type="ARBA" id="ARBA00023180"/>
    </source>
</evidence>
<feature type="domain" description="Bulb-type lectin" evidence="9">
    <location>
        <begin position="940"/>
        <end position="1073"/>
    </location>
</feature>